<dbReference type="PANTHER" id="PTHR12837">
    <property type="entry name" value="POLY ADP-RIBOSE GLYCOHYDROLASE"/>
    <property type="match status" value="1"/>
</dbReference>
<evidence type="ECO:0000256" key="5">
    <source>
        <dbReference type="PIRSR" id="PIRSR607724-2"/>
    </source>
</evidence>
<dbReference type="PANTHER" id="PTHR12837:SF0">
    <property type="entry name" value="POLY(ADP-RIBOSE) GLYCOHYDROLASE"/>
    <property type="match status" value="1"/>
</dbReference>
<dbReference type="InterPro" id="IPR007724">
    <property type="entry name" value="Poly_GlycHdrlase"/>
</dbReference>
<name>A0A4E0RD89_FASHE</name>
<dbReference type="EMBL" id="JXXN02001648">
    <property type="protein sequence ID" value="THD24351.1"/>
    <property type="molecule type" value="Genomic_DNA"/>
</dbReference>
<evidence type="ECO:0000256" key="1">
    <source>
        <dbReference type="ARBA" id="ARBA00009545"/>
    </source>
</evidence>
<feature type="binding site" evidence="5">
    <location>
        <position position="344"/>
    </location>
    <ligand>
        <name>substrate</name>
    </ligand>
</feature>
<feature type="active site" evidence="4">
    <location>
        <position position="359"/>
    </location>
</feature>
<dbReference type="InterPro" id="IPR048362">
    <property type="entry name" value="PARG_helical"/>
</dbReference>
<proteinExistence type="inferred from homology"/>
<feature type="binding site" evidence="5">
    <location>
        <position position="399"/>
    </location>
    <ligand>
        <name>substrate</name>
    </ligand>
</feature>
<evidence type="ECO:0000256" key="3">
    <source>
        <dbReference type="ARBA" id="ARBA00022801"/>
    </source>
</evidence>
<evidence type="ECO:0000259" key="8">
    <source>
        <dbReference type="Pfam" id="PF20811"/>
    </source>
</evidence>
<evidence type="ECO:0000256" key="4">
    <source>
        <dbReference type="PIRSR" id="PIRSR607724-1"/>
    </source>
</evidence>
<accession>A0A4E0RD89</accession>
<dbReference type="GO" id="GO:1990966">
    <property type="term" value="P:ATP generation from poly-ADP-D-ribose"/>
    <property type="evidence" value="ECO:0007669"/>
    <property type="project" value="TreeGrafter"/>
</dbReference>
<evidence type="ECO:0000256" key="2">
    <source>
        <dbReference type="ARBA" id="ARBA00012255"/>
    </source>
</evidence>
<dbReference type="GO" id="GO:0005634">
    <property type="term" value="C:nucleus"/>
    <property type="evidence" value="ECO:0007669"/>
    <property type="project" value="TreeGrafter"/>
</dbReference>
<comment type="similarity">
    <text evidence="1">Belongs to the poly(ADP-ribose) glycohydrolase family.</text>
</comment>
<comment type="caution">
    <text evidence="9">The sequence shown here is derived from an EMBL/GenBank/DDBJ whole genome shotgun (WGS) entry which is preliminary data.</text>
</comment>
<dbReference type="GO" id="GO:0004649">
    <property type="term" value="F:poly(ADP-ribose) glycohydrolase activity"/>
    <property type="evidence" value="ECO:0007669"/>
    <property type="project" value="UniProtKB-EC"/>
</dbReference>
<evidence type="ECO:0000259" key="7">
    <source>
        <dbReference type="Pfam" id="PF05028"/>
    </source>
</evidence>
<dbReference type="EC" id="3.2.1.143" evidence="2"/>
<organism evidence="9 10">
    <name type="scientific">Fasciola hepatica</name>
    <name type="common">Liver fluke</name>
    <dbReference type="NCBI Taxonomy" id="6192"/>
    <lineage>
        <taxon>Eukaryota</taxon>
        <taxon>Metazoa</taxon>
        <taxon>Spiralia</taxon>
        <taxon>Lophotrochozoa</taxon>
        <taxon>Platyhelminthes</taxon>
        <taxon>Trematoda</taxon>
        <taxon>Digenea</taxon>
        <taxon>Plagiorchiida</taxon>
        <taxon>Echinostomata</taxon>
        <taxon>Echinostomatoidea</taxon>
        <taxon>Fasciolidae</taxon>
        <taxon>Fasciola</taxon>
    </lineage>
</organism>
<feature type="active site" evidence="4">
    <location>
        <position position="360"/>
    </location>
</feature>
<feature type="domain" description="PARG helical" evidence="8">
    <location>
        <begin position="174"/>
        <end position="300"/>
    </location>
</feature>
<evidence type="ECO:0000313" key="9">
    <source>
        <dbReference type="EMBL" id="THD24351.1"/>
    </source>
</evidence>
<dbReference type="GO" id="GO:0006282">
    <property type="term" value="P:regulation of DNA repair"/>
    <property type="evidence" value="ECO:0007669"/>
    <property type="project" value="InterPro"/>
</dbReference>
<dbReference type="InterPro" id="IPR046372">
    <property type="entry name" value="PARG_cat_C"/>
</dbReference>
<feature type="region of interest" description="Disordered" evidence="6">
    <location>
        <begin position="81"/>
        <end position="108"/>
    </location>
</feature>
<feature type="active site" evidence="4">
    <location>
        <position position="341"/>
    </location>
</feature>
<dbReference type="Proteomes" id="UP000230066">
    <property type="component" value="Unassembled WGS sequence"/>
</dbReference>
<dbReference type="Pfam" id="PF05028">
    <property type="entry name" value="PARG_cat_C"/>
    <property type="match status" value="1"/>
</dbReference>
<dbReference type="GO" id="GO:0005737">
    <property type="term" value="C:cytoplasm"/>
    <property type="evidence" value="ECO:0007669"/>
    <property type="project" value="TreeGrafter"/>
</dbReference>
<gene>
    <name evidence="9" type="ORF">D915_004981</name>
</gene>
<reference evidence="9" key="1">
    <citation type="submission" date="2019-03" db="EMBL/GenBank/DDBJ databases">
        <title>Improved annotation for the trematode Fasciola hepatica.</title>
        <authorList>
            <person name="Choi Y.-J."/>
            <person name="Martin J."/>
            <person name="Mitreva M."/>
        </authorList>
    </citation>
    <scope>NUCLEOTIDE SEQUENCE [LARGE SCALE GENOMIC DNA]</scope>
</reference>
<dbReference type="Pfam" id="PF20811">
    <property type="entry name" value="PARG_cat_N"/>
    <property type="match status" value="1"/>
</dbReference>
<protein>
    <recommendedName>
        <fullName evidence="2">poly(ADP-ribose) glycohydrolase</fullName>
        <ecNumber evidence="2">3.2.1.143</ecNumber>
    </recommendedName>
</protein>
<evidence type="ECO:0000256" key="6">
    <source>
        <dbReference type="SAM" id="MobiDB-lite"/>
    </source>
</evidence>
<feature type="domain" description="PARG catalytic Macro" evidence="7">
    <location>
        <begin position="308"/>
        <end position="516"/>
    </location>
</feature>
<dbReference type="GO" id="GO:0009225">
    <property type="term" value="P:nucleotide-sugar metabolic process"/>
    <property type="evidence" value="ECO:0007669"/>
    <property type="project" value="TreeGrafter"/>
</dbReference>
<keyword evidence="3" id="KW-0378">Hydrolase</keyword>
<dbReference type="GO" id="GO:0005975">
    <property type="term" value="P:carbohydrate metabolic process"/>
    <property type="evidence" value="ECO:0007669"/>
    <property type="project" value="InterPro"/>
</dbReference>
<sequence length="585" mass="65976">MIIHFSSVIHLYANARYTKTVEFGGSVQNRYAIDFYFDKFSAAVSKGISIGSQSSIDSNQKRLSNSPDVTQTEAPCAMIADSESQSSKDDQMNPSSSPNAEVPDDRPQTVTWKCTRKSLVSRWCFIEESLRKTIHTTSDLQKAILAYNERFSKVWNFNVLHSLISEDLVPNGGSAYFFQKTLPAMCALALSLPVFLTRAIPLMKKGQELSLTFSQLQIASIVANAFFCTYPRRNSRKWDAEFASYPFINFAHLFTDVPRRGTNRVAASQLDRKREKLRCLLHYFYRVTELLPTGSITFTRRRLGTAAPDWVNSTRSFDQLRVHVNASGTIEDSGPCTIHVDFANRYLGGGVLNRGCVQEEIMFLLQPELIASCLFVECLDNDETVIIEGTEQYSTHVGYGNTFRWVGDFQQSATDMTRDEWGRWKRTIVAMDATSFSARDNQFEQSKMLRELNKAYCGFCDNLAPHRKLPSVVATGNWGCGAFRGNVYLKALLQMMACCEAGKSMAYYTFDDAKLRDELYDMYQFLSSSAITVGRTWNALLQYGNENRIPPEPLYPYLKRILISSPAEPTMTTTTTAESMAATTS</sequence>
<keyword evidence="10" id="KW-1185">Reference proteome</keyword>
<dbReference type="AlphaFoldDB" id="A0A4E0RD89"/>
<evidence type="ECO:0000313" key="10">
    <source>
        <dbReference type="Proteomes" id="UP000230066"/>
    </source>
</evidence>
<feature type="binding site" evidence="5">
    <location>
        <position position="358"/>
    </location>
    <ligand>
        <name>substrate</name>
    </ligand>
</feature>